<gene>
    <name evidence="1" type="ORF">LCGC14_1297140</name>
</gene>
<name>A0A0F9LBD1_9ZZZZ</name>
<evidence type="ECO:0000313" key="1">
    <source>
        <dbReference type="EMBL" id="KKM84641.1"/>
    </source>
</evidence>
<protein>
    <submittedName>
        <fullName evidence="1">Uncharacterized protein</fullName>
    </submittedName>
</protein>
<sequence>MDIDDVVARLDKILAALNDVSSNLDKQNKIALLEIFLDQNKYLARKVRAGEAYVNIAFFFLTVPAGATVAFSTTNPDGYVAMSHEFMLDMSQAGVFAIEYYIDGRLTPWLNTTAAVPMRLELAIMVPYDNIVMESDRTSITNNDAAQQWIALASIDTLIRKDVWEKDQQDLDQAAKEFALLRGENNG</sequence>
<organism evidence="1">
    <name type="scientific">marine sediment metagenome</name>
    <dbReference type="NCBI Taxonomy" id="412755"/>
    <lineage>
        <taxon>unclassified sequences</taxon>
        <taxon>metagenomes</taxon>
        <taxon>ecological metagenomes</taxon>
    </lineage>
</organism>
<dbReference type="EMBL" id="LAZR01007534">
    <property type="protein sequence ID" value="KKM84641.1"/>
    <property type="molecule type" value="Genomic_DNA"/>
</dbReference>
<comment type="caution">
    <text evidence="1">The sequence shown here is derived from an EMBL/GenBank/DDBJ whole genome shotgun (WGS) entry which is preliminary data.</text>
</comment>
<dbReference type="AlphaFoldDB" id="A0A0F9LBD1"/>
<accession>A0A0F9LBD1</accession>
<proteinExistence type="predicted"/>
<reference evidence="1" key="1">
    <citation type="journal article" date="2015" name="Nature">
        <title>Complex archaea that bridge the gap between prokaryotes and eukaryotes.</title>
        <authorList>
            <person name="Spang A."/>
            <person name="Saw J.H."/>
            <person name="Jorgensen S.L."/>
            <person name="Zaremba-Niedzwiedzka K."/>
            <person name="Martijn J."/>
            <person name="Lind A.E."/>
            <person name="van Eijk R."/>
            <person name="Schleper C."/>
            <person name="Guy L."/>
            <person name="Ettema T.J."/>
        </authorList>
    </citation>
    <scope>NUCLEOTIDE SEQUENCE</scope>
</reference>